<comment type="caution">
    <text evidence="2">The sequence shown here is derived from an EMBL/GenBank/DDBJ whole genome shotgun (WGS) entry which is preliminary data.</text>
</comment>
<dbReference type="SMART" id="SM00331">
    <property type="entry name" value="PP2C_SIG"/>
    <property type="match status" value="1"/>
</dbReference>
<proteinExistence type="predicted"/>
<accession>A0A5C6CGV3</accession>
<dbReference type="GO" id="GO:0016787">
    <property type="term" value="F:hydrolase activity"/>
    <property type="evidence" value="ECO:0007669"/>
    <property type="project" value="UniProtKB-KW"/>
</dbReference>
<dbReference type="PROSITE" id="PS51746">
    <property type="entry name" value="PPM_2"/>
    <property type="match status" value="1"/>
</dbReference>
<dbReference type="AlphaFoldDB" id="A0A5C6CGV3"/>
<organism evidence="2 3">
    <name type="scientific">Novipirellula galeiformis</name>
    <dbReference type="NCBI Taxonomy" id="2528004"/>
    <lineage>
        <taxon>Bacteria</taxon>
        <taxon>Pseudomonadati</taxon>
        <taxon>Planctomycetota</taxon>
        <taxon>Planctomycetia</taxon>
        <taxon>Pirellulales</taxon>
        <taxon>Pirellulaceae</taxon>
        <taxon>Novipirellula</taxon>
    </lineage>
</organism>
<dbReference type="OrthoDB" id="261518at2"/>
<keyword evidence="2" id="KW-0378">Hydrolase</keyword>
<dbReference type="SMART" id="SM00332">
    <property type="entry name" value="PP2Cc"/>
    <property type="match status" value="1"/>
</dbReference>
<dbReference type="Proteomes" id="UP000316304">
    <property type="component" value="Unassembled WGS sequence"/>
</dbReference>
<sequence>MIQPIMLSTITETSLDFCIESDMRDPRLHPMPLGSVVSISRRCPGKIEPNDDSSMVIRTSSGAIVMAVADGVGGCPLGYKASAIAVHCIAEMVGASDPDADLRPAILDGIEKANTEILDLGVGAATTLSVVEIVEGRVRAYTVGDSMTMIVGQRGSLKWKSTSHSPVGYAIESGMLDEAAAMTHDDRHVVSNLVGSKTMHIEVGPSRQLAARDRVILASDGLFDNLHLSEVVAAMKSGKPIGCMQKLVQIASQRMSGNEEQLPGKPDDLTILLYAR</sequence>
<evidence type="ECO:0000313" key="2">
    <source>
        <dbReference type="EMBL" id="TWU23890.1"/>
    </source>
</evidence>
<dbReference type="SUPFAM" id="SSF81606">
    <property type="entry name" value="PP2C-like"/>
    <property type="match status" value="1"/>
</dbReference>
<keyword evidence="3" id="KW-1185">Reference proteome</keyword>
<evidence type="ECO:0000313" key="3">
    <source>
        <dbReference type="Proteomes" id="UP000316304"/>
    </source>
</evidence>
<gene>
    <name evidence="2" type="ORF">Pla52o_18130</name>
</gene>
<feature type="domain" description="PPM-type phosphatase" evidence="1">
    <location>
        <begin position="36"/>
        <end position="276"/>
    </location>
</feature>
<dbReference type="Pfam" id="PF13672">
    <property type="entry name" value="PP2C_2"/>
    <property type="match status" value="1"/>
</dbReference>
<dbReference type="Gene3D" id="3.60.40.10">
    <property type="entry name" value="PPM-type phosphatase domain"/>
    <property type="match status" value="1"/>
</dbReference>
<dbReference type="InterPro" id="IPR036457">
    <property type="entry name" value="PPM-type-like_dom_sf"/>
</dbReference>
<reference evidence="2 3" key="1">
    <citation type="submission" date="2019-02" db="EMBL/GenBank/DDBJ databases">
        <title>Deep-cultivation of Planctomycetes and their phenomic and genomic characterization uncovers novel biology.</title>
        <authorList>
            <person name="Wiegand S."/>
            <person name="Jogler M."/>
            <person name="Boedeker C."/>
            <person name="Pinto D."/>
            <person name="Vollmers J."/>
            <person name="Rivas-Marin E."/>
            <person name="Kohn T."/>
            <person name="Peeters S.H."/>
            <person name="Heuer A."/>
            <person name="Rast P."/>
            <person name="Oberbeckmann S."/>
            <person name="Bunk B."/>
            <person name="Jeske O."/>
            <person name="Meyerdierks A."/>
            <person name="Storesund J.E."/>
            <person name="Kallscheuer N."/>
            <person name="Luecker S."/>
            <person name="Lage O.M."/>
            <person name="Pohl T."/>
            <person name="Merkel B.J."/>
            <person name="Hornburger P."/>
            <person name="Mueller R.-W."/>
            <person name="Bruemmer F."/>
            <person name="Labrenz M."/>
            <person name="Spormann A.M."/>
            <person name="Op Den Camp H."/>
            <person name="Overmann J."/>
            <person name="Amann R."/>
            <person name="Jetten M.S.M."/>
            <person name="Mascher T."/>
            <person name="Medema M.H."/>
            <person name="Devos D.P."/>
            <person name="Kaster A.-K."/>
            <person name="Ovreas L."/>
            <person name="Rohde M."/>
            <person name="Galperin M.Y."/>
            <person name="Jogler C."/>
        </authorList>
    </citation>
    <scope>NUCLEOTIDE SEQUENCE [LARGE SCALE GENOMIC DNA]</scope>
    <source>
        <strain evidence="2 3">Pla52o</strain>
    </source>
</reference>
<dbReference type="InterPro" id="IPR001932">
    <property type="entry name" value="PPM-type_phosphatase-like_dom"/>
</dbReference>
<dbReference type="EMBL" id="SJPT01000003">
    <property type="protein sequence ID" value="TWU23890.1"/>
    <property type="molecule type" value="Genomic_DNA"/>
</dbReference>
<protein>
    <recommendedName>
        <fullName evidence="1">PPM-type phosphatase domain-containing protein</fullName>
    </recommendedName>
</protein>
<evidence type="ECO:0000259" key="1">
    <source>
        <dbReference type="PROSITE" id="PS51746"/>
    </source>
</evidence>
<name>A0A5C6CGV3_9BACT</name>